<reference evidence="2 3" key="1">
    <citation type="submission" date="2017-02" db="EMBL/GenBank/DDBJ databases">
        <title>Complete genome sequences of Mycobacterium kansasii strains isolated from rhesus macaques.</title>
        <authorList>
            <person name="Panda A."/>
            <person name="Nagaraj S."/>
            <person name="Zhao X."/>
            <person name="Tettelin H."/>
            <person name="Detolla L.J."/>
        </authorList>
    </citation>
    <scope>NUCLEOTIDE SEQUENCE [LARGE SCALE GENOMIC DNA]</scope>
    <source>
        <strain evidence="2 3">11-3469</strain>
    </source>
</reference>
<dbReference type="AlphaFoldDB" id="A0A1V3XVK9"/>
<feature type="region of interest" description="Disordered" evidence="1">
    <location>
        <begin position="15"/>
        <end position="42"/>
    </location>
</feature>
<evidence type="ECO:0000256" key="1">
    <source>
        <dbReference type="SAM" id="MobiDB-lite"/>
    </source>
</evidence>
<comment type="caution">
    <text evidence="2">The sequence shown here is derived from an EMBL/GenBank/DDBJ whole genome shotgun (WGS) entry which is preliminary data.</text>
</comment>
<dbReference type="EMBL" id="MVBN01000001">
    <property type="protein sequence ID" value="OOK83259.1"/>
    <property type="molecule type" value="Genomic_DNA"/>
</dbReference>
<dbReference type="Proteomes" id="UP000188532">
    <property type="component" value="Unassembled WGS sequence"/>
</dbReference>
<proteinExistence type="predicted"/>
<gene>
    <name evidence="2" type="ORF">BZL29_0479</name>
</gene>
<sequence>MAGICPVRSGVRAAAGGRRRGDCGRPRGHGRLARRAPCDGGAPESMATALHAATTATSVILTNADDAGAAGIAASQAT</sequence>
<evidence type="ECO:0000313" key="2">
    <source>
        <dbReference type="EMBL" id="OOK83259.1"/>
    </source>
</evidence>
<accession>A0A1V3XVK9</accession>
<evidence type="ECO:0000313" key="3">
    <source>
        <dbReference type="Proteomes" id="UP000188532"/>
    </source>
</evidence>
<protein>
    <submittedName>
        <fullName evidence="2">Uncharacterized protein</fullName>
    </submittedName>
</protein>
<organism evidence="2 3">
    <name type="scientific">Mycobacterium kansasii</name>
    <dbReference type="NCBI Taxonomy" id="1768"/>
    <lineage>
        <taxon>Bacteria</taxon>
        <taxon>Bacillati</taxon>
        <taxon>Actinomycetota</taxon>
        <taxon>Actinomycetes</taxon>
        <taxon>Mycobacteriales</taxon>
        <taxon>Mycobacteriaceae</taxon>
        <taxon>Mycobacterium</taxon>
    </lineage>
</organism>
<name>A0A1V3XVK9_MYCKA</name>